<evidence type="ECO:0000256" key="3">
    <source>
        <dbReference type="ARBA" id="ARBA00022989"/>
    </source>
</evidence>
<dbReference type="InterPro" id="IPR049326">
    <property type="entry name" value="Rhodopsin_dom_fungi"/>
</dbReference>
<dbReference type="GO" id="GO:0016020">
    <property type="term" value="C:membrane"/>
    <property type="evidence" value="ECO:0007669"/>
    <property type="project" value="UniProtKB-SubCell"/>
</dbReference>
<evidence type="ECO:0000259" key="7">
    <source>
        <dbReference type="Pfam" id="PF20684"/>
    </source>
</evidence>
<evidence type="ECO:0000256" key="4">
    <source>
        <dbReference type="ARBA" id="ARBA00023136"/>
    </source>
</evidence>
<evidence type="ECO:0000256" key="1">
    <source>
        <dbReference type="ARBA" id="ARBA00004141"/>
    </source>
</evidence>
<gene>
    <name evidence="8" type="ORF">BU23DRAFT_453532</name>
</gene>
<evidence type="ECO:0000256" key="2">
    <source>
        <dbReference type="ARBA" id="ARBA00022692"/>
    </source>
</evidence>
<accession>A0A6A5VID5</accession>
<keyword evidence="3 6" id="KW-1133">Transmembrane helix</keyword>
<dbReference type="InterPro" id="IPR052337">
    <property type="entry name" value="SAT4-like"/>
</dbReference>
<evidence type="ECO:0000313" key="8">
    <source>
        <dbReference type="EMBL" id="KAF1976974.1"/>
    </source>
</evidence>
<name>A0A6A5VID5_9PLEO</name>
<dbReference type="PANTHER" id="PTHR33048">
    <property type="entry name" value="PTH11-LIKE INTEGRAL MEMBRANE PROTEIN (AFU_ORTHOLOGUE AFUA_5G11245)"/>
    <property type="match status" value="1"/>
</dbReference>
<sequence>MKLTHSPSVTVKWGGAGRHVEAIFLEGPHQLIVRNQIDKAVEFIDLEAISGSKLAILCLYLRIFTARPYRIATYLIGTLIILTTVAAHILSLTICKPMSYQWNPFQPPGHCGDIILAYQMICVPNITTDVMMLILPLPAVLKLRVGTAAKVGLVITFLTGSVCVHRSP</sequence>
<keyword evidence="2 6" id="KW-0812">Transmembrane</keyword>
<dbReference type="Pfam" id="PF20684">
    <property type="entry name" value="Fung_rhodopsin"/>
    <property type="match status" value="1"/>
</dbReference>
<dbReference type="Proteomes" id="UP000800036">
    <property type="component" value="Unassembled WGS sequence"/>
</dbReference>
<proteinExistence type="inferred from homology"/>
<protein>
    <recommendedName>
        <fullName evidence="7">Rhodopsin domain-containing protein</fullName>
    </recommendedName>
</protein>
<dbReference type="PANTHER" id="PTHR33048:SF156">
    <property type="entry name" value="INTEGRAL MEMBRANE PROTEIN"/>
    <property type="match status" value="1"/>
</dbReference>
<dbReference type="AlphaFoldDB" id="A0A6A5VID5"/>
<feature type="transmembrane region" description="Helical" evidence="6">
    <location>
        <begin position="114"/>
        <end position="135"/>
    </location>
</feature>
<keyword evidence="4 6" id="KW-0472">Membrane</keyword>
<evidence type="ECO:0000256" key="5">
    <source>
        <dbReference type="ARBA" id="ARBA00038359"/>
    </source>
</evidence>
<reference evidence="8" key="1">
    <citation type="journal article" date="2020" name="Stud. Mycol.">
        <title>101 Dothideomycetes genomes: a test case for predicting lifestyles and emergence of pathogens.</title>
        <authorList>
            <person name="Haridas S."/>
            <person name="Albert R."/>
            <person name="Binder M."/>
            <person name="Bloem J."/>
            <person name="Labutti K."/>
            <person name="Salamov A."/>
            <person name="Andreopoulos B."/>
            <person name="Baker S."/>
            <person name="Barry K."/>
            <person name="Bills G."/>
            <person name="Bluhm B."/>
            <person name="Cannon C."/>
            <person name="Castanera R."/>
            <person name="Culley D."/>
            <person name="Daum C."/>
            <person name="Ezra D."/>
            <person name="Gonzalez J."/>
            <person name="Henrissat B."/>
            <person name="Kuo A."/>
            <person name="Liang C."/>
            <person name="Lipzen A."/>
            <person name="Lutzoni F."/>
            <person name="Magnuson J."/>
            <person name="Mondo S."/>
            <person name="Nolan M."/>
            <person name="Ohm R."/>
            <person name="Pangilinan J."/>
            <person name="Park H.-J."/>
            <person name="Ramirez L."/>
            <person name="Alfaro M."/>
            <person name="Sun H."/>
            <person name="Tritt A."/>
            <person name="Yoshinaga Y."/>
            <person name="Zwiers L.-H."/>
            <person name="Turgeon B."/>
            <person name="Goodwin S."/>
            <person name="Spatafora J."/>
            <person name="Crous P."/>
            <person name="Grigoriev I."/>
        </authorList>
    </citation>
    <scope>NUCLEOTIDE SEQUENCE</scope>
    <source>
        <strain evidence="8">CBS 107.79</strain>
    </source>
</reference>
<feature type="domain" description="Rhodopsin" evidence="7">
    <location>
        <begin position="11"/>
        <end position="164"/>
    </location>
</feature>
<dbReference type="EMBL" id="ML976664">
    <property type="protein sequence ID" value="KAF1976974.1"/>
    <property type="molecule type" value="Genomic_DNA"/>
</dbReference>
<comment type="subcellular location">
    <subcellularLocation>
        <location evidence="1">Membrane</location>
        <topology evidence="1">Multi-pass membrane protein</topology>
    </subcellularLocation>
</comment>
<organism evidence="8 9">
    <name type="scientific">Bimuria novae-zelandiae CBS 107.79</name>
    <dbReference type="NCBI Taxonomy" id="1447943"/>
    <lineage>
        <taxon>Eukaryota</taxon>
        <taxon>Fungi</taxon>
        <taxon>Dikarya</taxon>
        <taxon>Ascomycota</taxon>
        <taxon>Pezizomycotina</taxon>
        <taxon>Dothideomycetes</taxon>
        <taxon>Pleosporomycetidae</taxon>
        <taxon>Pleosporales</taxon>
        <taxon>Massarineae</taxon>
        <taxon>Didymosphaeriaceae</taxon>
        <taxon>Bimuria</taxon>
    </lineage>
</organism>
<evidence type="ECO:0000313" key="9">
    <source>
        <dbReference type="Proteomes" id="UP000800036"/>
    </source>
</evidence>
<feature type="transmembrane region" description="Helical" evidence="6">
    <location>
        <begin position="71"/>
        <end position="94"/>
    </location>
</feature>
<comment type="similarity">
    <text evidence="5">Belongs to the SAT4 family.</text>
</comment>
<keyword evidence="9" id="KW-1185">Reference proteome</keyword>
<dbReference type="OrthoDB" id="5329176at2759"/>
<evidence type="ECO:0000256" key="6">
    <source>
        <dbReference type="SAM" id="Phobius"/>
    </source>
</evidence>